<comment type="caution">
    <text evidence="6">Lacks conserved residue(s) required for the propagation of feature annotation.</text>
</comment>
<reference evidence="8 9" key="1">
    <citation type="journal article" date="2017" name="Genome Biol.">
        <title>New reference genome sequences of hot pepper reveal the massive evolution of plant disease-resistance genes by retroduplication.</title>
        <authorList>
            <person name="Kim S."/>
            <person name="Park J."/>
            <person name="Yeom S.I."/>
            <person name="Kim Y.M."/>
            <person name="Seo E."/>
            <person name="Kim K.T."/>
            <person name="Kim M.S."/>
            <person name="Lee J.M."/>
            <person name="Cheong K."/>
            <person name="Shin H.S."/>
            <person name="Kim S.B."/>
            <person name="Han K."/>
            <person name="Lee J."/>
            <person name="Park M."/>
            <person name="Lee H.A."/>
            <person name="Lee H.Y."/>
            <person name="Lee Y."/>
            <person name="Oh S."/>
            <person name="Lee J.H."/>
            <person name="Choi E."/>
            <person name="Choi E."/>
            <person name="Lee S.E."/>
            <person name="Jeon J."/>
            <person name="Kim H."/>
            <person name="Choi G."/>
            <person name="Song H."/>
            <person name="Lee J."/>
            <person name="Lee S.C."/>
            <person name="Kwon J.K."/>
            <person name="Lee H.Y."/>
            <person name="Koo N."/>
            <person name="Hong Y."/>
            <person name="Kim R.W."/>
            <person name="Kang W.H."/>
            <person name="Huh J.H."/>
            <person name="Kang B.C."/>
            <person name="Yang T.J."/>
            <person name="Lee Y.H."/>
            <person name="Bennetzen J.L."/>
            <person name="Choi D."/>
        </authorList>
    </citation>
    <scope>NUCLEOTIDE SEQUENCE [LARGE SCALE GENOMIC DNA]</scope>
    <source>
        <strain evidence="9">cv. PBC81</strain>
    </source>
</reference>
<dbReference type="InterPro" id="IPR000569">
    <property type="entry name" value="HECT_dom"/>
</dbReference>
<dbReference type="SMART" id="SM00119">
    <property type="entry name" value="HECTc"/>
    <property type="match status" value="1"/>
</dbReference>
<dbReference type="EC" id="2.3.2.26" evidence="3"/>
<dbReference type="OrthoDB" id="8068875at2759"/>
<keyword evidence="9" id="KW-1185">Reference proteome</keyword>
<dbReference type="Gene3D" id="3.30.2160.10">
    <property type="entry name" value="Hect, E3 ligase catalytic domain"/>
    <property type="match status" value="1"/>
</dbReference>
<dbReference type="InterPro" id="IPR035983">
    <property type="entry name" value="Hect_E3_ubiquitin_ligase"/>
</dbReference>
<comment type="catalytic activity">
    <reaction evidence="1">
        <text>S-ubiquitinyl-[E2 ubiquitin-conjugating enzyme]-L-cysteine + [acceptor protein]-L-lysine = [E2 ubiquitin-conjugating enzyme]-L-cysteine + N(6)-ubiquitinyl-[acceptor protein]-L-lysine.</text>
        <dbReference type="EC" id="2.3.2.26"/>
    </reaction>
</comment>
<evidence type="ECO:0000313" key="9">
    <source>
        <dbReference type="Proteomes" id="UP000224567"/>
    </source>
</evidence>
<dbReference type="SUPFAM" id="SSF56204">
    <property type="entry name" value="Hect, E3 ligase catalytic domain"/>
    <property type="match status" value="1"/>
</dbReference>
<dbReference type="PROSITE" id="PS50237">
    <property type="entry name" value="HECT"/>
    <property type="match status" value="1"/>
</dbReference>
<protein>
    <recommendedName>
        <fullName evidence="3">HECT-type E3 ubiquitin transferase</fullName>
        <ecNumber evidence="3">2.3.2.26</ecNumber>
    </recommendedName>
</protein>
<evidence type="ECO:0000256" key="2">
    <source>
        <dbReference type="ARBA" id="ARBA00004906"/>
    </source>
</evidence>
<dbReference type="Proteomes" id="UP000224567">
    <property type="component" value="Unassembled WGS sequence"/>
</dbReference>
<dbReference type="Gene3D" id="3.30.2410.10">
    <property type="entry name" value="Hect, E3 ligase catalytic domain"/>
    <property type="match status" value="1"/>
</dbReference>
<evidence type="ECO:0000256" key="3">
    <source>
        <dbReference type="ARBA" id="ARBA00012485"/>
    </source>
</evidence>
<accession>A0A2G2VUS3</accession>
<reference evidence="9" key="2">
    <citation type="journal article" date="2017" name="J. Anim. Genet.">
        <title>Multiple reference genome sequences of hot pepper reveal the massive evolution of plant disease resistance genes by retroduplication.</title>
        <authorList>
            <person name="Kim S."/>
            <person name="Park J."/>
            <person name="Yeom S.-I."/>
            <person name="Kim Y.-M."/>
            <person name="Seo E."/>
            <person name="Kim K.-T."/>
            <person name="Kim M.-S."/>
            <person name="Lee J.M."/>
            <person name="Cheong K."/>
            <person name="Shin H.-S."/>
            <person name="Kim S.-B."/>
            <person name="Han K."/>
            <person name="Lee J."/>
            <person name="Park M."/>
            <person name="Lee H.-A."/>
            <person name="Lee H.-Y."/>
            <person name="Lee Y."/>
            <person name="Oh S."/>
            <person name="Lee J.H."/>
            <person name="Choi E."/>
            <person name="Choi E."/>
            <person name="Lee S.E."/>
            <person name="Jeon J."/>
            <person name="Kim H."/>
            <person name="Choi G."/>
            <person name="Song H."/>
            <person name="Lee J."/>
            <person name="Lee S.-C."/>
            <person name="Kwon J.-K."/>
            <person name="Lee H.-Y."/>
            <person name="Koo N."/>
            <person name="Hong Y."/>
            <person name="Kim R.W."/>
            <person name="Kang W.-H."/>
            <person name="Huh J.H."/>
            <person name="Kang B.-C."/>
            <person name="Yang T.-J."/>
            <person name="Lee Y.-H."/>
            <person name="Bennetzen J.L."/>
            <person name="Choi D."/>
        </authorList>
    </citation>
    <scope>NUCLEOTIDE SEQUENCE [LARGE SCALE GENOMIC DNA]</scope>
    <source>
        <strain evidence="9">cv. PBC81</strain>
    </source>
</reference>
<dbReference type="GO" id="GO:0005737">
    <property type="term" value="C:cytoplasm"/>
    <property type="evidence" value="ECO:0007669"/>
    <property type="project" value="TreeGrafter"/>
</dbReference>
<dbReference type="PANTHER" id="PTHR11254">
    <property type="entry name" value="HECT DOMAIN UBIQUITIN-PROTEIN LIGASE"/>
    <property type="match status" value="1"/>
</dbReference>
<name>A0A2G2VUS3_CAPBA</name>
<keyword evidence="5 6" id="KW-0833">Ubl conjugation pathway</keyword>
<dbReference type="InterPro" id="IPR050409">
    <property type="entry name" value="E3_ubiq-protein_ligase"/>
</dbReference>
<comment type="caution">
    <text evidence="8">The sequence shown here is derived from an EMBL/GenBank/DDBJ whole genome shotgun (WGS) entry which is preliminary data.</text>
</comment>
<evidence type="ECO:0000259" key="7">
    <source>
        <dbReference type="PROSITE" id="PS50237"/>
    </source>
</evidence>
<dbReference type="GO" id="GO:0000209">
    <property type="term" value="P:protein polyubiquitination"/>
    <property type="evidence" value="ECO:0007669"/>
    <property type="project" value="TreeGrafter"/>
</dbReference>
<evidence type="ECO:0000256" key="5">
    <source>
        <dbReference type="ARBA" id="ARBA00022786"/>
    </source>
</evidence>
<dbReference type="EMBL" id="MLFT02000010">
    <property type="protein sequence ID" value="PHT36725.1"/>
    <property type="molecule type" value="Genomic_DNA"/>
</dbReference>
<comment type="pathway">
    <text evidence="2">Protein modification; protein ubiquitination.</text>
</comment>
<dbReference type="PANTHER" id="PTHR11254:SF418">
    <property type="entry name" value="E3 UBIQUITIN-PROTEIN LIGASE UPL5-LIKE"/>
    <property type="match status" value="1"/>
</dbReference>
<keyword evidence="4" id="KW-0808">Transferase</keyword>
<proteinExistence type="predicted"/>
<sequence>MFFCFSARMIALALKHKVQIGVVFDRTFFLQLAGKNISLEDVSDTDLCLYNSWKQILDMDPEMVDQDYLGLRFFCETESLGSMKRIELCPKGMDTVVDSKNRETYVNLLTKHHFVTSIAEQVTSFAKGFDDITTTSSRRSFFQCLNLEDPDLMLDGNGHDVSVEDWKAHTDYYGYNRSDRQISWFWEIVESMSVEQRKVLLSFWTSIKSLPLNGFGDLD</sequence>
<dbReference type="GO" id="GO:0061630">
    <property type="term" value="F:ubiquitin protein ligase activity"/>
    <property type="evidence" value="ECO:0007669"/>
    <property type="project" value="UniProtKB-EC"/>
</dbReference>
<evidence type="ECO:0000256" key="1">
    <source>
        <dbReference type="ARBA" id="ARBA00000885"/>
    </source>
</evidence>
<evidence type="ECO:0000313" key="8">
    <source>
        <dbReference type="EMBL" id="PHT36725.1"/>
    </source>
</evidence>
<dbReference type="AlphaFoldDB" id="A0A2G2VUS3"/>
<organism evidence="8 9">
    <name type="scientific">Capsicum baccatum</name>
    <name type="common">Peruvian pepper</name>
    <dbReference type="NCBI Taxonomy" id="33114"/>
    <lineage>
        <taxon>Eukaryota</taxon>
        <taxon>Viridiplantae</taxon>
        <taxon>Streptophyta</taxon>
        <taxon>Embryophyta</taxon>
        <taxon>Tracheophyta</taxon>
        <taxon>Spermatophyta</taxon>
        <taxon>Magnoliopsida</taxon>
        <taxon>eudicotyledons</taxon>
        <taxon>Gunneridae</taxon>
        <taxon>Pentapetalae</taxon>
        <taxon>asterids</taxon>
        <taxon>lamiids</taxon>
        <taxon>Solanales</taxon>
        <taxon>Solanaceae</taxon>
        <taxon>Solanoideae</taxon>
        <taxon>Capsiceae</taxon>
        <taxon>Capsicum</taxon>
    </lineage>
</organism>
<dbReference type="STRING" id="33114.A0A2G2VUS3"/>
<dbReference type="Pfam" id="PF00632">
    <property type="entry name" value="HECT"/>
    <property type="match status" value="1"/>
</dbReference>
<gene>
    <name evidence="8" type="ORF">CQW23_24425</name>
</gene>
<dbReference type="GO" id="GO:0006511">
    <property type="term" value="P:ubiquitin-dependent protein catabolic process"/>
    <property type="evidence" value="ECO:0007669"/>
    <property type="project" value="TreeGrafter"/>
</dbReference>
<evidence type="ECO:0000256" key="4">
    <source>
        <dbReference type="ARBA" id="ARBA00022679"/>
    </source>
</evidence>
<evidence type="ECO:0000256" key="6">
    <source>
        <dbReference type="PROSITE-ProRule" id="PRU00104"/>
    </source>
</evidence>
<feature type="domain" description="HECT" evidence="7">
    <location>
        <begin position="1"/>
        <end position="219"/>
    </location>
</feature>